<dbReference type="InterPro" id="IPR007420">
    <property type="entry name" value="DUF465"/>
</dbReference>
<evidence type="ECO:0008006" key="3">
    <source>
        <dbReference type="Google" id="ProtNLM"/>
    </source>
</evidence>
<protein>
    <recommendedName>
        <fullName evidence="3">DUF465 domain-containing protein</fullName>
    </recommendedName>
</protein>
<dbReference type="EMBL" id="QRDW01000005">
    <property type="protein sequence ID" value="RED49697.1"/>
    <property type="molecule type" value="Genomic_DNA"/>
</dbReference>
<dbReference type="InterPro" id="IPR038444">
    <property type="entry name" value="DUF465_sf"/>
</dbReference>
<dbReference type="Gene3D" id="6.10.280.50">
    <property type="match status" value="1"/>
</dbReference>
<name>A0A3D9HJM0_9PROT</name>
<proteinExistence type="predicted"/>
<comment type="caution">
    <text evidence="1">The sequence shown here is derived from an EMBL/GenBank/DDBJ whole genome shotgun (WGS) entry which is preliminary data.</text>
</comment>
<dbReference type="OrthoDB" id="7362854at2"/>
<dbReference type="Proteomes" id="UP000256845">
    <property type="component" value="Unassembled WGS sequence"/>
</dbReference>
<accession>A0A3D9HJM0</accession>
<gene>
    <name evidence="1" type="ORF">DFP90_10568</name>
</gene>
<dbReference type="RefSeq" id="WP_115936956.1">
    <property type="nucleotide sequence ID" value="NZ_QRDW01000005.1"/>
</dbReference>
<sequence length="57" mass="6761">MSSQDRIQSLKAKHADLEQRLHAEQVRPLPDDNVLREIKHEKLMVRDEIARIRHTAH</sequence>
<keyword evidence="2" id="KW-1185">Reference proteome</keyword>
<dbReference type="AlphaFoldDB" id="A0A3D9HJM0"/>
<evidence type="ECO:0000313" key="2">
    <source>
        <dbReference type="Proteomes" id="UP000256845"/>
    </source>
</evidence>
<dbReference type="Pfam" id="PF04325">
    <property type="entry name" value="DUF465"/>
    <property type="match status" value="1"/>
</dbReference>
<reference evidence="1 2" key="1">
    <citation type="submission" date="2018-07" db="EMBL/GenBank/DDBJ databases">
        <title>Genomic Encyclopedia of Type Strains, Phase III (KMG-III): the genomes of soil and plant-associated and newly described type strains.</title>
        <authorList>
            <person name="Whitman W."/>
        </authorList>
    </citation>
    <scope>NUCLEOTIDE SEQUENCE [LARGE SCALE GENOMIC DNA]</scope>
    <source>
        <strain evidence="1 2">CECT 8488</strain>
    </source>
</reference>
<organism evidence="1 2">
    <name type="scientific">Aestuariispira insulae</name>
    <dbReference type="NCBI Taxonomy" id="1461337"/>
    <lineage>
        <taxon>Bacteria</taxon>
        <taxon>Pseudomonadati</taxon>
        <taxon>Pseudomonadota</taxon>
        <taxon>Alphaproteobacteria</taxon>
        <taxon>Rhodospirillales</taxon>
        <taxon>Kiloniellaceae</taxon>
        <taxon>Aestuariispira</taxon>
    </lineage>
</organism>
<evidence type="ECO:0000313" key="1">
    <source>
        <dbReference type="EMBL" id="RED49697.1"/>
    </source>
</evidence>